<proteinExistence type="predicted"/>
<dbReference type="EMBL" id="CP022163">
    <property type="protein sequence ID" value="ATB30744.1"/>
    <property type="molecule type" value="Genomic_DNA"/>
</dbReference>
<sequence>MRFSCLLAVTGAVVFGACAQSMEPPSGGSLLPVSVHPERRGIGLIPLDATALETSEEKAYVVDPRRSLVVTDEVILARFSFEEVMQQLVAQSKVAKLTPLQLYQEWWDTQRRSPGLGLGGSHCDDQPLGDGTSSLNGFSYACPRTEGNQAKEDPFLSPGTNLAAYVPIGLINRFDLAAKDGSDCGEYRIIFARRSGLTQSNNRNLIAFESVLPNPNPKKGLKGCQDVALFWAKLSKESNAQERADDLHDFYFKGYKDFPPALHIDNLGNAQNRTTGQVRTNQFMQALWTLREFRVRKQCVGKTCALRFVPDTVKGSPAGVLFSVKTSHGRQEDFAQFLTSRMETLAIGDLFRFDLASDERFNSGQSRSSGTDDLYSFQMGKGASPLRTRIQASLDALGSSLTPNQIVARAQVLSCSGCHQFSTGMNLGGGLIWPTKSSSFEFVHVSERTHEMGPDGRRYAISEALEGVFMPQRKQVLEAYLNGAASFQLLPGMSAERGDGED</sequence>
<feature type="chain" id="PRO_5013326977" description="Cytochrome c domain-containing protein" evidence="1">
    <location>
        <begin position="20"/>
        <end position="502"/>
    </location>
</feature>
<gene>
    <name evidence="2" type="ORF">MEBOL_004205</name>
</gene>
<feature type="signal peptide" evidence="1">
    <location>
        <begin position="1"/>
        <end position="19"/>
    </location>
</feature>
<name>A0A250IFZ0_9BACT</name>
<evidence type="ECO:0000256" key="1">
    <source>
        <dbReference type="SAM" id="SignalP"/>
    </source>
</evidence>
<protein>
    <recommendedName>
        <fullName evidence="4">Cytochrome c domain-containing protein</fullName>
    </recommendedName>
</protein>
<evidence type="ECO:0008006" key="4">
    <source>
        <dbReference type="Google" id="ProtNLM"/>
    </source>
</evidence>
<reference evidence="2 3" key="1">
    <citation type="submission" date="2017-06" db="EMBL/GenBank/DDBJ databases">
        <authorList>
            <person name="Kim H.J."/>
            <person name="Triplett B.A."/>
        </authorList>
    </citation>
    <scope>NUCLEOTIDE SEQUENCE [LARGE SCALE GENOMIC DNA]</scope>
    <source>
        <strain evidence="2 3">DSM 14713</strain>
    </source>
</reference>
<keyword evidence="3" id="KW-1185">Reference proteome</keyword>
<evidence type="ECO:0000313" key="3">
    <source>
        <dbReference type="Proteomes" id="UP000217289"/>
    </source>
</evidence>
<dbReference type="RefSeq" id="WP_095979161.1">
    <property type="nucleotide sequence ID" value="NZ_CP022163.1"/>
</dbReference>
<accession>A0A250IFZ0</accession>
<dbReference type="Proteomes" id="UP000217289">
    <property type="component" value="Chromosome"/>
</dbReference>
<keyword evidence="1" id="KW-0732">Signal</keyword>
<organism evidence="2 3">
    <name type="scientific">Melittangium boletus DSM 14713</name>
    <dbReference type="NCBI Taxonomy" id="1294270"/>
    <lineage>
        <taxon>Bacteria</taxon>
        <taxon>Pseudomonadati</taxon>
        <taxon>Myxococcota</taxon>
        <taxon>Myxococcia</taxon>
        <taxon>Myxococcales</taxon>
        <taxon>Cystobacterineae</taxon>
        <taxon>Archangiaceae</taxon>
        <taxon>Melittangium</taxon>
    </lineage>
</organism>
<dbReference type="PROSITE" id="PS51257">
    <property type="entry name" value="PROKAR_LIPOPROTEIN"/>
    <property type="match status" value="1"/>
</dbReference>
<dbReference type="KEGG" id="mbd:MEBOL_004205"/>
<dbReference type="OrthoDB" id="8115254at2"/>
<dbReference type="AlphaFoldDB" id="A0A250IFZ0"/>
<evidence type="ECO:0000313" key="2">
    <source>
        <dbReference type="EMBL" id="ATB30744.1"/>
    </source>
</evidence>